<feature type="region of interest" description="Disordered" evidence="1">
    <location>
        <begin position="162"/>
        <end position="562"/>
    </location>
</feature>
<organism evidence="2 3">
    <name type="scientific">Gymnopilus dilepis</name>
    <dbReference type="NCBI Taxonomy" id="231916"/>
    <lineage>
        <taxon>Eukaryota</taxon>
        <taxon>Fungi</taxon>
        <taxon>Dikarya</taxon>
        <taxon>Basidiomycota</taxon>
        <taxon>Agaricomycotina</taxon>
        <taxon>Agaricomycetes</taxon>
        <taxon>Agaricomycetidae</taxon>
        <taxon>Agaricales</taxon>
        <taxon>Agaricineae</taxon>
        <taxon>Hymenogastraceae</taxon>
        <taxon>Gymnopilus</taxon>
    </lineage>
</organism>
<proteinExistence type="predicted"/>
<feature type="compositionally biased region" description="Polar residues" evidence="1">
    <location>
        <begin position="114"/>
        <end position="124"/>
    </location>
</feature>
<evidence type="ECO:0000313" key="2">
    <source>
        <dbReference type="EMBL" id="PPQ76682.1"/>
    </source>
</evidence>
<feature type="compositionally biased region" description="Low complexity" evidence="1">
    <location>
        <begin position="393"/>
        <end position="406"/>
    </location>
</feature>
<feature type="compositionally biased region" description="Low complexity" evidence="1">
    <location>
        <begin position="178"/>
        <end position="230"/>
    </location>
</feature>
<dbReference type="EMBL" id="NHYE01005132">
    <property type="protein sequence ID" value="PPQ76682.1"/>
    <property type="molecule type" value="Genomic_DNA"/>
</dbReference>
<feature type="compositionally biased region" description="Low complexity" evidence="1">
    <location>
        <begin position="297"/>
        <end position="309"/>
    </location>
</feature>
<evidence type="ECO:0000256" key="1">
    <source>
        <dbReference type="SAM" id="MobiDB-lite"/>
    </source>
</evidence>
<accession>A0A409WDS6</accession>
<comment type="caution">
    <text evidence="2">The sequence shown here is derived from an EMBL/GenBank/DDBJ whole genome shotgun (WGS) entry which is preliminary data.</text>
</comment>
<reference evidence="2 3" key="1">
    <citation type="journal article" date="2018" name="Evol. Lett.">
        <title>Horizontal gene cluster transfer increased hallucinogenic mushroom diversity.</title>
        <authorList>
            <person name="Reynolds H.T."/>
            <person name="Vijayakumar V."/>
            <person name="Gluck-Thaler E."/>
            <person name="Korotkin H.B."/>
            <person name="Matheny P.B."/>
            <person name="Slot J.C."/>
        </authorList>
    </citation>
    <scope>NUCLEOTIDE SEQUENCE [LARGE SCALE GENOMIC DNA]</scope>
    <source>
        <strain evidence="2 3">SRW20</strain>
    </source>
</reference>
<dbReference type="Proteomes" id="UP000284706">
    <property type="component" value="Unassembled WGS sequence"/>
</dbReference>
<feature type="region of interest" description="Disordered" evidence="1">
    <location>
        <begin position="1"/>
        <end position="34"/>
    </location>
</feature>
<sequence length="562" mass="57725">MSHLMVRDGLLSPNSKLLPGAASRAATPMDGRPGSMLSVVSQGSVMTKSGIIKDERDTPMRRVRHRDGKLLRGGIGLTTGLGWSDRSSASSIMTGTTSASRPPGSFGQRHPLSRSFSSGALSEHQQSRRSFPRHEFDEFDDDYLEEEDEEGDVDNTLKETGEWAQAQRQRSRIPSGGSSILSRPPSKSSLPPTSWQHRTTTSGVSGISRSSGGTVASRTSRTSTSSVGSTFSLEVTTPDGEARTKTPSLSRIRTPSGGAHGLGLRRDSTESSGAATASGVGIGRPSAMKKGSRDDVSVTTPSSTASTLSIPMPATPKDADQDVGEDEMSASTTPVPGSKIRLGYNKDKSLPPLPLRSVPSLSRVDGTTTTRSTTSSSGIAAPGSKYAFPRARTFSSTSSASASASTPSPPSAIPKTSTSPTSPKVRPLQLPRHAARAAGDRPAVPVPSVLSSSASRGSLRTPSLGSATLSPTSPNSASASVPSSPLPSPDLNGAGTGIAKPKPRTGTGMVYRSSSSKMRPPMVLSSSMSSGISVSASTGSNAATAGSIGRRAGSGIGKPIAL</sequence>
<protein>
    <submittedName>
        <fullName evidence="2">Uncharacterized protein</fullName>
    </submittedName>
</protein>
<feature type="region of interest" description="Disordered" evidence="1">
    <location>
        <begin position="82"/>
        <end position="136"/>
    </location>
</feature>
<name>A0A409WDS6_9AGAR</name>
<gene>
    <name evidence="2" type="ORF">CVT26_004481</name>
</gene>
<dbReference type="InParanoid" id="A0A409WDS6"/>
<dbReference type="OrthoDB" id="3064136at2759"/>
<dbReference type="STRING" id="231916.A0A409WDS6"/>
<feature type="compositionally biased region" description="Low complexity" evidence="1">
    <location>
        <begin position="441"/>
        <end position="483"/>
    </location>
</feature>
<feature type="compositionally biased region" description="Polar residues" evidence="1">
    <location>
        <begin position="85"/>
        <end position="100"/>
    </location>
</feature>
<evidence type="ECO:0000313" key="3">
    <source>
        <dbReference type="Proteomes" id="UP000284706"/>
    </source>
</evidence>
<keyword evidence="3" id="KW-1185">Reference proteome</keyword>
<feature type="compositionally biased region" description="Low complexity" evidence="1">
    <location>
        <begin position="355"/>
        <end position="377"/>
    </location>
</feature>
<feature type="compositionally biased region" description="Low complexity" evidence="1">
    <location>
        <begin position="413"/>
        <end position="423"/>
    </location>
</feature>
<feature type="compositionally biased region" description="Low complexity" evidence="1">
    <location>
        <begin position="525"/>
        <end position="553"/>
    </location>
</feature>
<dbReference type="AlphaFoldDB" id="A0A409WDS6"/>